<comment type="caution">
    <text evidence="2">The sequence shown here is derived from an EMBL/GenBank/DDBJ whole genome shotgun (WGS) entry which is preliminary data.</text>
</comment>
<sequence length="262" mass="29746">MEVNELMTISDNLMTTMTMIGKAIEKGAVEDVRSYFQNCNTITTNGMPGVRADKVNTNLSKMVVSEDVKIKVFSRSSWKGVLVVDNGNKALFSVCTKNTLNRIIKNRARRSPHYAQTMVNTINKDEVAEVKQMTIADYDPTFTSAFSEEDFEKDFFSIMEEAVCEYEGYRFWIVSYEVEKFVMKSLSAVLMDKDFDKVQEISILEALKPNFGELTAVEPKPEEKRDVRSLLSVKAKIPASKSTEPKKRTEILPKSVEENKEA</sequence>
<dbReference type="Proteomes" id="UP000652847">
    <property type="component" value="Unassembled WGS sequence"/>
</dbReference>
<reference evidence="2 3" key="1">
    <citation type="submission" date="2020-08" db="EMBL/GenBank/DDBJ databases">
        <title>Genome public.</title>
        <authorList>
            <person name="Liu C."/>
            <person name="Sun Q."/>
        </authorList>
    </citation>
    <scope>NUCLEOTIDE SEQUENCE [LARGE SCALE GENOMIC DNA]</scope>
    <source>
        <strain evidence="2 3">BX17</strain>
    </source>
</reference>
<dbReference type="RefSeq" id="WP_147343033.1">
    <property type="nucleotide sequence ID" value="NZ_JACOOT010000029.1"/>
</dbReference>
<dbReference type="Pfam" id="PF19448">
    <property type="entry name" value="DUF5986"/>
    <property type="match status" value="1"/>
</dbReference>
<evidence type="ECO:0000313" key="3">
    <source>
        <dbReference type="Proteomes" id="UP000652847"/>
    </source>
</evidence>
<name>A0A8I0ABX1_9FIRM</name>
<organism evidence="2 3">
    <name type="scientific">Blautia segnis</name>
    <dbReference type="NCBI Taxonomy" id="2763030"/>
    <lineage>
        <taxon>Bacteria</taxon>
        <taxon>Bacillati</taxon>
        <taxon>Bacillota</taxon>
        <taxon>Clostridia</taxon>
        <taxon>Lachnospirales</taxon>
        <taxon>Lachnospiraceae</taxon>
        <taxon>Blautia</taxon>
    </lineage>
</organism>
<keyword evidence="3" id="KW-1185">Reference proteome</keyword>
<proteinExistence type="predicted"/>
<dbReference type="InterPro" id="IPR046028">
    <property type="entry name" value="DUF5986"/>
</dbReference>
<protein>
    <submittedName>
        <fullName evidence="2">Uncharacterized protein</fullName>
    </submittedName>
</protein>
<evidence type="ECO:0000256" key="1">
    <source>
        <dbReference type="SAM" id="MobiDB-lite"/>
    </source>
</evidence>
<feature type="compositionally biased region" description="Basic and acidic residues" evidence="1">
    <location>
        <begin position="243"/>
        <end position="262"/>
    </location>
</feature>
<gene>
    <name evidence="2" type="ORF">H8S54_12130</name>
</gene>
<feature type="region of interest" description="Disordered" evidence="1">
    <location>
        <begin position="237"/>
        <end position="262"/>
    </location>
</feature>
<evidence type="ECO:0000313" key="2">
    <source>
        <dbReference type="EMBL" id="MBC5651835.1"/>
    </source>
</evidence>
<accession>A0A8I0ABX1</accession>
<dbReference type="AlphaFoldDB" id="A0A8I0ABX1"/>
<dbReference type="EMBL" id="JACOOT010000029">
    <property type="protein sequence ID" value="MBC5651835.1"/>
    <property type="molecule type" value="Genomic_DNA"/>
</dbReference>